<name>A0A225WRD4_9STRA</name>
<dbReference type="Proteomes" id="UP000198211">
    <property type="component" value="Unassembled WGS sequence"/>
</dbReference>
<evidence type="ECO:0000313" key="2">
    <source>
        <dbReference type="EMBL" id="OWZ20226.1"/>
    </source>
</evidence>
<feature type="compositionally biased region" description="Basic and acidic residues" evidence="1">
    <location>
        <begin position="96"/>
        <end position="105"/>
    </location>
</feature>
<feature type="compositionally biased region" description="Basic and acidic residues" evidence="1">
    <location>
        <begin position="11"/>
        <end position="24"/>
    </location>
</feature>
<dbReference type="AlphaFoldDB" id="A0A225WRD4"/>
<feature type="compositionally biased region" description="Basic residues" evidence="1">
    <location>
        <begin position="1"/>
        <end position="10"/>
    </location>
</feature>
<evidence type="ECO:0000256" key="1">
    <source>
        <dbReference type="SAM" id="MobiDB-lite"/>
    </source>
</evidence>
<protein>
    <submittedName>
        <fullName evidence="2">Uncharacterized protein</fullName>
    </submittedName>
</protein>
<comment type="caution">
    <text evidence="2">The sequence shown here is derived from an EMBL/GenBank/DDBJ whole genome shotgun (WGS) entry which is preliminary data.</text>
</comment>
<dbReference type="EMBL" id="NBNE01000347">
    <property type="protein sequence ID" value="OWZ20226.1"/>
    <property type="molecule type" value="Genomic_DNA"/>
</dbReference>
<feature type="compositionally biased region" description="Basic and acidic residues" evidence="1">
    <location>
        <begin position="42"/>
        <end position="61"/>
    </location>
</feature>
<reference evidence="3" key="1">
    <citation type="submission" date="2017-03" db="EMBL/GenBank/DDBJ databases">
        <title>Phytopthora megakarya and P. palmivora, two closely related causual agents of cacao black pod achieved similar genome size and gene model numbers by different mechanisms.</title>
        <authorList>
            <person name="Ali S."/>
            <person name="Shao J."/>
            <person name="Larry D.J."/>
            <person name="Kronmiller B."/>
            <person name="Shen D."/>
            <person name="Strem M.D."/>
            <person name="Melnick R.L."/>
            <person name="Guiltinan M.J."/>
            <person name="Tyler B.M."/>
            <person name="Meinhardt L.W."/>
            <person name="Bailey B.A."/>
        </authorList>
    </citation>
    <scope>NUCLEOTIDE SEQUENCE [LARGE SCALE GENOMIC DNA]</scope>
    <source>
        <strain evidence="3">zdho120</strain>
    </source>
</reference>
<keyword evidence="3" id="KW-1185">Reference proteome</keyword>
<accession>A0A225WRD4</accession>
<sequence>MTGPRHAQKKAGREDGGREDESLRRSRRKQGLPPLEYNDLDVVVRESRATKKAAQDAERAVAQDQPVSEPAAGDDQALSNVASPEAPLSESGTTRVEGESTRDESAQASVGGADMVGPPVEEVTPKPGQDVDVEPLEEKAPPVVKIPDSDVESDSNDNLVGDGKRVIGSSNGVEAVSTKDIDCTPADVLIDSGDVAGVIDFRVLKRIGRADTPFRSCESMLNDVTSHNMSAKLVVDLPLCLLDHWRWIDRS</sequence>
<organism evidence="2 3">
    <name type="scientific">Phytophthora megakarya</name>
    <dbReference type="NCBI Taxonomy" id="4795"/>
    <lineage>
        <taxon>Eukaryota</taxon>
        <taxon>Sar</taxon>
        <taxon>Stramenopiles</taxon>
        <taxon>Oomycota</taxon>
        <taxon>Peronosporomycetes</taxon>
        <taxon>Peronosporales</taxon>
        <taxon>Peronosporaceae</taxon>
        <taxon>Phytophthora</taxon>
    </lineage>
</organism>
<evidence type="ECO:0000313" key="3">
    <source>
        <dbReference type="Proteomes" id="UP000198211"/>
    </source>
</evidence>
<proteinExistence type="predicted"/>
<feature type="region of interest" description="Disordered" evidence="1">
    <location>
        <begin position="1"/>
        <end position="165"/>
    </location>
</feature>
<gene>
    <name evidence="2" type="ORF">PHMEG_0005375</name>
</gene>